<dbReference type="OrthoDB" id="419387at2759"/>
<dbReference type="GO" id="GO:0034338">
    <property type="term" value="F:short-chain carboxylesterase activity"/>
    <property type="evidence" value="ECO:0007669"/>
    <property type="project" value="TreeGrafter"/>
</dbReference>
<evidence type="ECO:0000259" key="3">
    <source>
        <dbReference type="Pfam" id="PF12146"/>
    </source>
</evidence>
<dbReference type="PANTHER" id="PTHR10794">
    <property type="entry name" value="ABHYDROLASE DOMAIN-CONTAINING PROTEIN"/>
    <property type="match status" value="1"/>
</dbReference>
<keyword evidence="4" id="KW-0378">Hydrolase</keyword>
<dbReference type="PANTHER" id="PTHR10794:SF93">
    <property type="entry name" value="SERINE AMINOPEPTIDASE S33 DOMAIN-CONTAINING PROTEIN"/>
    <property type="match status" value="1"/>
</dbReference>
<evidence type="ECO:0000313" key="4">
    <source>
        <dbReference type="EMBL" id="OLP88775.1"/>
    </source>
</evidence>
<dbReference type="Gene3D" id="3.40.50.1820">
    <property type="entry name" value="alpha/beta hydrolase"/>
    <property type="match status" value="1"/>
</dbReference>
<dbReference type="Proteomes" id="UP000186817">
    <property type="component" value="Unassembled WGS sequence"/>
</dbReference>
<feature type="transmembrane region" description="Helical" evidence="2">
    <location>
        <begin position="22"/>
        <end position="43"/>
    </location>
</feature>
<dbReference type="Pfam" id="PF12146">
    <property type="entry name" value="Hydrolase_4"/>
    <property type="match status" value="1"/>
</dbReference>
<dbReference type="SUPFAM" id="SSF53474">
    <property type="entry name" value="alpha/beta-Hydrolases"/>
    <property type="match status" value="1"/>
</dbReference>
<evidence type="ECO:0000313" key="5">
    <source>
        <dbReference type="Proteomes" id="UP000186817"/>
    </source>
</evidence>
<keyword evidence="2" id="KW-0812">Transmembrane</keyword>
<sequence>MAPSKSLGALVSWMFNNDVGRAVSGTSALVMLFIICRFILSLLPGNIAEVVAPTVVYGCTGIALILYISLRTFGRVDVFLGTGEDLKRVYRQMATAQRAPNPPLWAFGGNWQFVPWIVYNLLSSTFFPLVYESQVLTVTGLQDKSKPESESNQRCMEDDVIINYFPAVEKSKSSSGCSLARDAPVIIVEPGLTCTAQDVPGSSFLRRAVTRGFRIVVVERRGHGRKLRGPRWNLFGDSDDSEQIIRAVQERTNNAPMFWIGFSSGSKLPIEAVGKYDERRKNGDLTAPKFVATACIAPGYNLETCFNGFKFPYSWLCLSSTKSKFLLENEEVLRAHDPAAYEAAVKSSDLQELLSHVVPFAGYSSDKDYFAHENPVLFAPLVQTPTLVVNALDDPLTVPSNAFGKMPGREDGATFADMIRESTCGLLLMAPSDADGIDIDMKLNERWATEEDQDDTGVEISRYASLGSLGTMEEAMWS</sequence>
<evidence type="ECO:0000256" key="2">
    <source>
        <dbReference type="SAM" id="Phobius"/>
    </source>
</evidence>
<keyword evidence="5" id="KW-1185">Reference proteome</keyword>
<dbReference type="InterPro" id="IPR022742">
    <property type="entry name" value="Hydrolase_4"/>
</dbReference>
<keyword evidence="2" id="KW-1133">Transmembrane helix</keyword>
<feature type="transmembrane region" description="Helical" evidence="2">
    <location>
        <begin position="50"/>
        <end position="70"/>
    </location>
</feature>
<comment type="caution">
    <text evidence="4">The sequence shown here is derived from an EMBL/GenBank/DDBJ whole genome shotgun (WGS) entry which is preliminary data.</text>
</comment>
<name>A0A1Q9D0U1_SYMMI</name>
<dbReference type="AlphaFoldDB" id="A0A1Q9D0U1"/>
<dbReference type="EMBL" id="LSRX01000795">
    <property type="protein sequence ID" value="OLP88775.1"/>
    <property type="molecule type" value="Genomic_DNA"/>
</dbReference>
<dbReference type="GO" id="GO:0047372">
    <property type="term" value="F:monoacylglycerol lipase activity"/>
    <property type="evidence" value="ECO:0007669"/>
    <property type="project" value="TreeGrafter"/>
</dbReference>
<gene>
    <name evidence="4" type="primary">ABHD3</name>
    <name evidence="4" type="ORF">AK812_SmicGene29832</name>
</gene>
<keyword evidence="2" id="KW-0472">Membrane</keyword>
<comment type="similarity">
    <text evidence="1">Belongs to the AB hydrolase superfamily. AB hydrolase 4 family.</text>
</comment>
<evidence type="ECO:0000256" key="1">
    <source>
        <dbReference type="ARBA" id="ARBA00010884"/>
    </source>
</evidence>
<accession>A0A1Q9D0U1</accession>
<proteinExistence type="inferred from homology"/>
<reference evidence="4 5" key="1">
    <citation type="submission" date="2016-02" db="EMBL/GenBank/DDBJ databases">
        <title>Genome analysis of coral dinoflagellate symbionts highlights evolutionary adaptations to a symbiotic lifestyle.</title>
        <authorList>
            <person name="Aranda M."/>
            <person name="Li Y."/>
            <person name="Liew Y.J."/>
            <person name="Baumgarten S."/>
            <person name="Simakov O."/>
            <person name="Wilson M."/>
            <person name="Piel J."/>
            <person name="Ashoor H."/>
            <person name="Bougouffa S."/>
            <person name="Bajic V.B."/>
            <person name="Ryu T."/>
            <person name="Ravasi T."/>
            <person name="Bayer T."/>
            <person name="Micklem G."/>
            <person name="Kim H."/>
            <person name="Bhak J."/>
            <person name="Lajeunesse T.C."/>
            <person name="Voolstra C.R."/>
        </authorList>
    </citation>
    <scope>NUCLEOTIDE SEQUENCE [LARGE SCALE GENOMIC DNA]</scope>
    <source>
        <strain evidence="4 5">CCMP2467</strain>
    </source>
</reference>
<dbReference type="InterPro" id="IPR050960">
    <property type="entry name" value="AB_hydrolase_4_sf"/>
</dbReference>
<dbReference type="InterPro" id="IPR029058">
    <property type="entry name" value="AB_hydrolase_fold"/>
</dbReference>
<organism evidence="4 5">
    <name type="scientific">Symbiodinium microadriaticum</name>
    <name type="common">Dinoflagellate</name>
    <name type="synonym">Zooxanthella microadriatica</name>
    <dbReference type="NCBI Taxonomy" id="2951"/>
    <lineage>
        <taxon>Eukaryota</taxon>
        <taxon>Sar</taxon>
        <taxon>Alveolata</taxon>
        <taxon>Dinophyceae</taxon>
        <taxon>Suessiales</taxon>
        <taxon>Symbiodiniaceae</taxon>
        <taxon>Symbiodinium</taxon>
    </lineage>
</organism>
<feature type="domain" description="Serine aminopeptidase S33" evidence="3">
    <location>
        <begin position="207"/>
        <end position="337"/>
    </location>
</feature>
<protein>
    <submittedName>
        <fullName evidence="4">Abhydrolase domain-containing protein 3</fullName>
    </submittedName>
</protein>